<reference evidence="23 24" key="1">
    <citation type="journal article" date="2018" name="IMA Fungus">
        <title>IMA Genome-F 10: Nine draft genome sequences of Claviceps purpurea s.lat., including C. arundinis, C. humidiphila, and C. cf. spartinae, pseudomolecules for the pitch canker pathogen Fusarium circinatum, draft genome of Davidsoniella eucalypti, Grosmannia galeiformis, Quambalaria eucalypti, and Teratosphaeria destructans.</title>
        <authorList>
            <person name="Wingfield B.D."/>
            <person name="Liu M."/>
            <person name="Nguyen H.D."/>
            <person name="Lane F.A."/>
            <person name="Morgan S.W."/>
            <person name="De Vos L."/>
            <person name="Wilken P.M."/>
            <person name="Duong T.A."/>
            <person name="Aylward J."/>
            <person name="Coetzee M.P."/>
            <person name="Dadej K."/>
            <person name="De Beer Z.W."/>
            <person name="Findlay W."/>
            <person name="Havenga M."/>
            <person name="Kolarik M."/>
            <person name="Menzies J.G."/>
            <person name="Naidoo K."/>
            <person name="Pochopski O."/>
            <person name="Shoukouhi P."/>
            <person name="Santana Q.C."/>
            <person name="Seifert K.A."/>
            <person name="Soal N."/>
            <person name="Steenkamp E.T."/>
            <person name="Tatham C.T."/>
            <person name="van der Nest M.A."/>
            <person name="Wingfield M.J."/>
        </authorList>
    </citation>
    <scope>NUCLEOTIDE SEQUENCE [LARGE SCALE GENOMIC DNA]</scope>
    <source>
        <strain evidence="23">CMW44962</strain>
    </source>
</reference>
<feature type="region of interest" description="Disordered" evidence="19">
    <location>
        <begin position="1471"/>
        <end position="1499"/>
    </location>
</feature>
<dbReference type="GO" id="GO:0005694">
    <property type="term" value="C:chromosome"/>
    <property type="evidence" value="ECO:0007669"/>
    <property type="project" value="TreeGrafter"/>
</dbReference>
<dbReference type="Pfam" id="PF00271">
    <property type="entry name" value="Helicase_C"/>
    <property type="match status" value="1"/>
</dbReference>
<dbReference type="GO" id="GO:0005524">
    <property type="term" value="F:ATP binding"/>
    <property type="evidence" value="ECO:0007669"/>
    <property type="project" value="UniProtKB-KW"/>
</dbReference>
<feature type="region of interest" description="Disordered" evidence="19">
    <location>
        <begin position="1516"/>
        <end position="1616"/>
    </location>
</feature>
<comment type="subcellular location">
    <subcellularLocation>
        <location evidence="2">Nucleus</location>
    </subcellularLocation>
</comment>
<evidence type="ECO:0000256" key="9">
    <source>
        <dbReference type="ARBA" id="ARBA00022806"/>
    </source>
</evidence>
<dbReference type="GO" id="GO:0009378">
    <property type="term" value="F:four-way junction helicase activity"/>
    <property type="evidence" value="ECO:0007669"/>
    <property type="project" value="TreeGrafter"/>
</dbReference>
<evidence type="ECO:0000259" key="22">
    <source>
        <dbReference type="PROSITE" id="PS51194"/>
    </source>
</evidence>
<feature type="region of interest" description="Disordered" evidence="19">
    <location>
        <begin position="171"/>
        <end position="244"/>
    </location>
</feature>
<dbReference type="Gene3D" id="1.10.10.10">
    <property type="entry name" value="Winged helix-like DNA-binding domain superfamily/Winged helix DNA-binding domain"/>
    <property type="match status" value="1"/>
</dbReference>
<evidence type="ECO:0000256" key="1">
    <source>
        <dbReference type="ARBA" id="ARBA00001947"/>
    </source>
</evidence>
<dbReference type="SUPFAM" id="SSF52540">
    <property type="entry name" value="P-loop containing nucleoside triphosphate hydrolases"/>
    <property type="match status" value="1"/>
</dbReference>
<keyword evidence="5" id="KW-0479">Metal-binding</keyword>
<keyword evidence="10" id="KW-0862">Zinc</keyword>
<keyword evidence="14" id="KW-0413">Isomerase</keyword>
<dbReference type="FunFam" id="3.40.50.300:FF:000340">
    <property type="entry name" value="Bloom syndrome, RecQ helicase"/>
    <property type="match status" value="1"/>
</dbReference>
<dbReference type="CDD" id="cd17920">
    <property type="entry name" value="DEXHc_RecQ"/>
    <property type="match status" value="1"/>
</dbReference>
<dbReference type="Pfam" id="PF00270">
    <property type="entry name" value="DEAD"/>
    <property type="match status" value="1"/>
</dbReference>
<keyword evidence="24" id="KW-1185">Reference proteome</keyword>
<name>A0A9W7VYW7_9PEZI</name>
<dbReference type="InterPro" id="IPR001650">
    <property type="entry name" value="Helicase_C-like"/>
</dbReference>
<dbReference type="PANTHER" id="PTHR13710:SF153">
    <property type="entry name" value="RECQ-LIKE DNA HELICASE BLM"/>
    <property type="match status" value="1"/>
</dbReference>
<dbReference type="GO" id="GO:0000724">
    <property type="term" value="P:double-strand break repair via homologous recombination"/>
    <property type="evidence" value="ECO:0007669"/>
    <property type="project" value="TreeGrafter"/>
</dbReference>
<evidence type="ECO:0000256" key="4">
    <source>
        <dbReference type="ARBA" id="ARBA00022705"/>
    </source>
</evidence>
<evidence type="ECO:0000256" key="18">
    <source>
        <dbReference type="ARBA" id="ARBA00073450"/>
    </source>
</evidence>
<feature type="compositionally biased region" description="Acidic residues" evidence="19">
    <location>
        <begin position="266"/>
        <end position="276"/>
    </location>
</feature>
<keyword evidence="11" id="KW-0067">ATP-binding</keyword>
<dbReference type="PROSITE" id="PS51194">
    <property type="entry name" value="HELICASE_CTER"/>
    <property type="match status" value="1"/>
</dbReference>
<evidence type="ECO:0000256" key="15">
    <source>
        <dbReference type="ARBA" id="ARBA00023242"/>
    </source>
</evidence>
<dbReference type="SUPFAM" id="SSF46785">
    <property type="entry name" value="Winged helix' DNA-binding domain"/>
    <property type="match status" value="1"/>
</dbReference>
<evidence type="ECO:0000256" key="12">
    <source>
        <dbReference type="ARBA" id="ARBA00023125"/>
    </source>
</evidence>
<dbReference type="PROSITE" id="PS50967">
    <property type="entry name" value="HRDC"/>
    <property type="match status" value="1"/>
</dbReference>
<evidence type="ECO:0000256" key="7">
    <source>
        <dbReference type="ARBA" id="ARBA00022763"/>
    </source>
</evidence>
<evidence type="ECO:0000259" key="20">
    <source>
        <dbReference type="PROSITE" id="PS50967"/>
    </source>
</evidence>
<dbReference type="SMART" id="SM00490">
    <property type="entry name" value="HELICc"/>
    <property type="match status" value="1"/>
</dbReference>
<feature type="region of interest" description="Disordered" evidence="19">
    <location>
        <begin position="667"/>
        <end position="699"/>
    </location>
</feature>
<evidence type="ECO:0000256" key="14">
    <source>
        <dbReference type="ARBA" id="ARBA00023235"/>
    </source>
</evidence>
<comment type="caution">
    <text evidence="23">The sequence shown here is derived from an EMBL/GenBank/DDBJ whole genome shotgun (WGS) entry which is preliminary data.</text>
</comment>
<keyword evidence="6" id="KW-0547">Nucleotide-binding</keyword>
<dbReference type="InterPro" id="IPR002464">
    <property type="entry name" value="DNA/RNA_helicase_DEAH_CS"/>
</dbReference>
<dbReference type="SMART" id="SM00956">
    <property type="entry name" value="RQC"/>
    <property type="match status" value="1"/>
</dbReference>
<protein>
    <recommendedName>
        <fullName evidence="18">RecQ-like DNA helicase BLM</fullName>
        <ecNumber evidence="17">5.6.2.4</ecNumber>
    </recommendedName>
</protein>
<dbReference type="InterPro" id="IPR036390">
    <property type="entry name" value="WH_DNA-bd_sf"/>
</dbReference>
<reference evidence="23 24" key="2">
    <citation type="journal article" date="2021" name="Curr. Genet.">
        <title>Genetic response to nitrogen starvation in the aggressive Eucalyptus foliar pathogen Teratosphaeria destructans.</title>
        <authorList>
            <person name="Havenga M."/>
            <person name="Wingfield B.D."/>
            <person name="Wingfield M.J."/>
            <person name="Dreyer L.L."/>
            <person name="Roets F."/>
            <person name="Aylward J."/>
        </authorList>
    </citation>
    <scope>NUCLEOTIDE SEQUENCE [LARGE SCALE GENOMIC DNA]</scope>
    <source>
        <strain evidence="23">CMW44962</strain>
    </source>
</reference>
<feature type="region of interest" description="Disordered" evidence="19">
    <location>
        <begin position="260"/>
        <end position="333"/>
    </location>
</feature>
<sequence>MTRHNLDEHLSWLIAAKPSIPPHHTSLPPVSISFSPIRPSQTSQQALPVGRPGPSQKLQILEPEARLGQDDSLTEEEEMARLRTAPGSAVKPGLVSLGPQLPDATASPAGSRAATASQRGTATVSRAPSVPQTPSRMKPSGFYLPPTIETLDLTAGTSGSGSPAPIRIAAMSRSRKRKSEELELEIPRAAHPQHTGRPNPPTLTTEASIPQDFAELEDLDLAPPDGPPPPYSTVAPRSVSPVRKPLPADRARTELNIALGEPAATDLDDTDEDDVVDFTGNREKPKKMRSTPPSKKRALTRQATHVAALDSPSLPRSKTVDSLSPARPMPQLIPKMPTAPSMPSTLEKISTQALTPILPTQEPKSEDMALLRKLFSVSEPEVKRMLNELEVKDDNLVDELAVVMDEDESAGKALQQSYEEWGERAAAVRDLLAKRGDHQLLTAEKERRFAALRIALKARKDRDAIESAKAANAACKARVTEFESQCVGLLVLCKQEVEDIFASSGDPTSTARATAVAIKSTQMPTAGSAVEPMAPSSSRIVQTQMTRAVPLPKDQRNSPADIETYFSPRRQENLRPLQMEPAPIQRPRVTFDDGDIHDNVPDEYMFAANDGGVSNRIGTAPAPFDHGDEEDFGMDDDDEILEFAEGMENGSISARLPAQPVNRAVFAETSGNQQSPIRTSAKKGKKAAHSQADDANSERHFRFPWSNDVKRTLRERFHLRGFRQGQIEAINATLSGKDTFVLMPTGGGKSLCYQLPSLIASGKTRGVTIIVSPLLSLMEDQVQHLQDLQVQAFVINGSSTAEQKQMVREALSQSNAQDYIQCLYVTPEMLSKNQAMVGQFERLHRRKQLARIVIDEAHCVSQWGHDFRPDYKSIGDVRKKFPGVPVMALTATATENVKADVIHNLDIQGCEVFTRSFNRPNLYYEVRQKKKGLDEIASLIKDKHRGQTGIIYCLSRKDCEKMAAALTKDHNISAQHYHAGMQPAEKSHVQKEWQAGRYKVIVATIAFGMGIDKADVRYVIHDTLPKSLEGYYQETGRAGRDGKASGCYMFYGRGDNTKLRRMIDNGDGDWEQKSRQHIMLRKMVNYCENKSDCRRVQVLNYFSEAFSRDACNASCDNCNADAAFEIRDFTDLAKQAINLVRQVKDDTVTLHHCVDVFRGHENKKAKDLGHIHLDEFGAGDCMVREEVDRLFHMLLNEDVLAEDHVMNKSGFPNDYINLGPHHKEIERGKRQLKLQVRVSPHKKAAGKPKTKTKKKQEGQWHETAGSKVHLPISTNVSSPVQAASHRKTTRQPTRTGVRANGYQRDNFVVSDPEDDDYAHDDDEDESDAFEPIGEPGHTHLERRKRDVGPPIRSDNVMDGLDKSHRYIVDDFLRRAKDETSKLVQEKSLRGVPFTDTILRQMAIRFTDTTEKMLEIPGINYEKVEHYGRQFCNLVHHARRTYEELSGKRVEDEPFEQSLDPNLNTVIDLVSEDEEEDDDYGSLAESDLADEDGCPGQASTYFQQPQHIRDFNAKYGHAGSQALQQPEPPPTKKLGGKSGKGGKSKFSRMYAARAKNTDAAGGRRSASGVSKLAPRRSGGSSRRASGAGGAGGRQSKPKAAAARTGGGLGFSIGAMPT</sequence>
<feature type="compositionally biased region" description="Polar residues" evidence="19">
    <location>
        <begin position="1272"/>
        <end position="1281"/>
    </location>
</feature>
<evidence type="ECO:0000256" key="5">
    <source>
        <dbReference type="ARBA" id="ARBA00022723"/>
    </source>
</evidence>
<dbReference type="SUPFAM" id="SSF47819">
    <property type="entry name" value="HRDC-like"/>
    <property type="match status" value="1"/>
</dbReference>
<dbReference type="GO" id="GO:0043138">
    <property type="term" value="F:3'-5' DNA helicase activity"/>
    <property type="evidence" value="ECO:0007669"/>
    <property type="project" value="UniProtKB-EC"/>
</dbReference>
<dbReference type="GO" id="GO:0046872">
    <property type="term" value="F:metal ion binding"/>
    <property type="evidence" value="ECO:0007669"/>
    <property type="project" value="UniProtKB-KW"/>
</dbReference>
<dbReference type="FunFam" id="3.40.50.300:FF:000537">
    <property type="entry name" value="Bloom syndrome RecQ-like helicase"/>
    <property type="match status" value="1"/>
</dbReference>
<evidence type="ECO:0000256" key="16">
    <source>
        <dbReference type="ARBA" id="ARBA00034617"/>
    </source>
</evidence>
<dbReference type="InterPro" id="IPR010997">
    <property type="entry name" value="HRDC-like_sf"/>
</dbReference>
<keyword evidence="12" id="KW-0238">DNA-binding</keyword>
<keyword evidence="15" id="KW-0539">Nucleus</keyword>
<dbReference type="GO" id="GO:0016787">
    <property type="term" value="F:hydrolase activity"/>
    <property type="evidence" value="ECO:0007669"/>
    <property type="project" value="UniProtKB-KW"/>
</dbReference>
<dbReference type="Pfam" id="PF00570">
    <property type="entry name" value="HRDC"/>
    <property type="match status" value="1"/>
</dbReference>
<dbReference type="OrthoDB" id="10261556at2759"/>
<dbReference type="EMBL" id="RIBY02002323">
    <property type="protein sequence ID" value="KAH9819394.1"/>
    <property type="molecule type" value="Genomic_DNA"/>
</dbReference>
<dbReference type="InterPro" id="IPR004589">
    <property type="entry name" value="DNA_helicase_ATP-dep_RecQ"/>
</dbReference>
<feature type="compositionally biased region" description="Polar residues" evidence="19">
    <location>
        <begin position="114"/>
        <end position="135"/>
    </location>
</feature>
<feature type="domain" description="Helicase ATP-binding" evidence="21">
    <location>
        <begin position="730"/>
        <end position="911"/>
    </location>
</feature>
<dbReference type="GO" id="GO:0003677">
    <property type="term" value="F:DNA binding"/>
    <property type="evidence" value="ECO:0007669"/>
    <property type="project" value="UniProtKB-KW"/>
</dbReference>
<evidence type="ECO:0000256" key="13">
    <source>
        <dbReference type="ARBA" id="ARBA00023204"/>
    </source>
</evidence>
<dbReference type="PROSITE" id="PS51192">
    <property type="entry name" value="HELICASE_ATP_BIND_1"/>
    <property type="match status" value="1"/>
</dbReference>
<dbReference type="CDD" id="cd18794">
    <property type="entry name" value="SF2_C_RecQ"/>
    <property type="match status" value="1"/>
</dbReference>
<evidence type="ECO:0000313" key="23">
    <source>
        <dbReference type="EMBL" id="KAH9819394.1"/>
    </source>
</evidence>
<dbReference type="PANTHER" id="PTHR13710">
    <property type="entry name" value="DNA HELICASE RECQ FAMILY MEMBER"/>
    <property type="match status" value="1"/>
</dbReference>
<evidence type="ECO:0000256" key="10">
    <source>
        <dbReference type="ARBA" id="ARBA00022833"/>
    </source>
</evidence>
<feature type="compositionally biased region" description="Basic and acidic residues" evidence="19">
    <location>
        <begin position="1336"/>
        <end position="1347"/>
    </location>
</feature>
<feature type="compositionally biased region" description="Polar residues" evidence="19">
    <location>
        <begin position="32"/>
        <end position="46"/>
    </location>
</feature>
<feature type="region of interest" description="Disordered" evidence="19">
    <location>
        <begin position="19"/>
        <end position="145"/>
    </location>
</feature>
<feature type="compositionally biased region" description="Basic residues" evidence="19">
    <location>
        <begin position="284"/>
        <end position="299"/>
    </location>
</feature>
<evidence type="ECO:0000256" key="8">
    <source>
        <dbReference type="ARBA" id="ARBA00022801"/>
    </source>
</evidence>
<evidence type="ECO:0000256" key="17">
    <source>
        <dbReference type="ARBA" id="ARBA00034808"/>
    </source>
</evidence>
<evidence type="ECO:0000256" key="3">
    <source>
        <dbReference type="ARBA" id="ARBA00005446"/>
    </source>
</evidence>
<dbReference type="Gene3D" id="3.40.50.300">
    <property type="entry name" value="P-loop containing nucleotide triphosphate hydrolases"/>
    <property type="match status" value="2"/>
</dbReference>
<dbReference type="Gene3D" id="1.10.150.80">
    <property type="entry name" value="HRDC domain"/>
    <property type="match status" value="1"/>
</dbReference>
<comment type="cofactor">
    <cofactor evidence="1">
        <name>Zn(2+)</name>
        <dbReference type="ChEBI" id="CHEBI:29105"/>
    </cofactor>
</comment>
<feature type="compositionally biased region" description="Polar residues" evidence="19">
    <location>
        <begin position="669"/>
        <end position="678"/>
    </location>
</feature>
<feature type="compositionally biased region" description="Acidic residues" evidence="19">
    <location>
        <begin position="1311"/>
        <end position="1328"/>
    </location>
</feature>
<evidence type="ECO:0000256" key="2">
    <source>
        <dbReference type="ARBA" id="ARBA00004123"/>
    </source>
</evidence>
<evidence type="ECO:0000256" key="11">
    <source>
        <dbReference type="ARBA" id="ARBA00022840"/>
    </source>
</evidence>
<evidence type="ECO:0000313" key="24">
    <source>
        <dbReference type="Proteomes" id="UP001138500"/>
    </source>
</evidence>
<dbReference type="GO" id="GO:0006260">
    <property type="term" value="P:DNA replication"/>
    <property type="evidence" value="ECO:0007669"/>
    <property type="project" value="UniProtKB-KW"/>
</dbReference>
<gene>
    <name evidence="23" type="ORF">Tdes44962_MAKER05232</name>
</gene>
<keyword evidence="9" id="KW-0347">Helicase</keyword>
<feature type="compositionally biased region" description="Basic residues" evidence="19">
    <location>
        <begin position="1239"/>
        <end position="1254"/>
    </location>
</feature>
<dbReference type="GO" id="GO:0005634">
    <property type="term" value="C:nucleus"/>
    <property type="evidence" value="ECO:0007669"/>
    <property type="project" value="UniProtKB-SubCell"/>
</dbReference>
<dbReference type="SMART" id="SM00487">
    <property type="entry name" value="DEXDc"/>
    <property type="match status" value="1"/>
</dbReference>
<accession>A0A9W7VYW7</accession>
<proteinExistence type="inferred from homology"/>
<feature type="region of interest" description="Disordered" evidence="19">
    <location>
        <begin position="1231"/>
        <end position="1358"/>
    </location>
</feature>
<dbReference type="InterPro" id="IPR018982">
    <property type="entry name" value="RQC_domain"/>
</dbReference>
<feature type="compositionally biased region" description="Low complexity" evidence="19">
    <location>
        <begin position="1574"/>
        <end position="1584"/>
    </location>
</feature>
<feature type="domain" description="HRDC" evidence="20">
    <location>
        <begin position="1362"/>
        <end position="1444"/>
    </location>
</feature>
<evidence type="ECO:0000256" key="6">
    <source>
        <dbReference type="ARBA" id="ARBA00022741"/>
    </source>
</evidence>
<dbReference type="InterPro" id="IPR044876">
    <property type="entry name" value="HRDC_dom_sf"/>
</dbReference>
<dbReference type="NCBIfam" id="TIGR00614">
    <property type="entry name" value="recQ_fam"/>
    <property type="match status" value="1"/>
</dbReference>
<feature type="compositionally biased region" description="Basic and acidic residues" evidence="19">
    <location>
        <begin position="178"/>
        <end position="188"/>
    </location>
</feature>
<dbReference type="GO" id="GO:0005737">
    <property type="term" value="C:cytoplasm"/>
    <property type="evidence" value="ECO:0007669"/>
    <property type="project" value="TreeGrafter"/>
</dbReference>
<dbReference type="Pfam" id="PF16124">
    <property type="entry name" value="RecQ_Zn_bind"/>
    <property type="match status" value="1"/>
</dbReference>
<dbReference type="InterPro" id="IPR032284">
    <property type="entry name" value="RecQ_Zn-bd"/>
</dbReference>
<dbReference type="InterPro" id="IPR002121">
    <property type="entry name" value="HRDC_dom"/>
</dbReference>
<dbReference type="InterPro" id="IPR014001">
    <property type="entry name" value="Helicase_ATP-bd"/>
</dbReference>
<keyword evidence="8" id="KW-0378">Hydrolase</keyword>
<dbReference type="Proteomes" id="UP001138500">
    <property type="component" value="Unassembled WGS sequence"/>
</dbReference>
<comment type="similarity">
    <text evidence="3">Belongs to the helicase family. RecQ subfamily.</text>
</comment>
<keyword evidence="13" id="KW-0234">DNA repair</keyword>
<dbReference type="Pfam" id="PF09382">
    <property type="entry name" value="RQC"/>
    <property type="match status" value="1"/>
</dbReference>
<keyword evidence="4" id="KW-0235">DNA replication</keyword>
<organism evidence="23 24">
    <name type="scientific">Teratosphaeria destructans</name>
    <dbReference type="NCBI Taxonomy" id="418781"/>
    <lineage>
        <taxon>Eukaryota</taxon>
        <taxon>Fungi</taxon>
        <taxon>Dikarya</taxon>
        <taxon>Ascomycota</taxon>
        <taxon>Pezizomycotina</taxon>
        <taxon>Dothideomycetes</taxon>
        <taxon>Dothideomycetidae</taxon>
        <taxon>Mycosphaerellales</taxon>
        <taxon>Teratosphaeriaceae</taxon>
        <taxon>Teratosphaeria</taxon>
    </lineage>
</organism>
<dbReference type="PROSITE" id="PS00690">
    <property type="entry name" value="DEAH_ATP_HELICASE"/>
    <property type="match status" value="1"/>
</dbReference>
<keyword evidence="7" id="KW-0227">DNA damage</keyword>
<dbReference type="InterPro" id="IPR036388">
    <property type="entry name" value="WH-like_DNA-bd_sf"/>
</dbReference>
<evidence type="ECO:0000256" key="19">
    <source>
        <dbReference type="SAM" id="MobiDB-lite"/>
    </source>
</evidence>
<dbReference type="InterPro" id="IPR011545">
    <property type="entry name" value="DEAD/DEAH_box_helicase_dom"/>
</dbReference>
<feature type="domain" description="Helicase C-terminal" evidence="22">
    <location>
        <begin position="932"/>
        <end position="1086"/>
    </location>
</feature>
<dbReference type="InterPro" id="IPR027417">
    <property type="entry name" value="P-loop_NTPase"/>
</dbReference>
<dbReference type="EC" id="5.6.2.4" evidence="17"/>
<evidence type="ECO:0000259" key="21">
    <source>
        <dbReference type="PROSITE" id="PS51192"/>
    </source>
</evidence>
<comment type="catalytic activity">
    <reaction evidence="16">
        <text>Couples ATP hydrolysis with the unwinding of duplex DNA by translocating in the 3'-5' direction.</text>
        <dbReference type="EC" id="5.6.2.4"/>
    </reaction>
</comment>